<accession>A0A1K1PJ45</accession>
<sequence>MFFYTDHEEKAHISATELQNPIVPGHAMTLILFGKKVTTILYSVWANKPVGEFYDAVTRLRISRKNWTPEMRIFYKTEIRKAEKVKGGFKLRFMGYIFILLVCAFFATMIFGKLSAAGKENVVADNLNERVRAGDLYFGRFQEITPRGSMVRDGYAWFKVTEVRGDTVYIVLGKETTGNSKGSGEVSDTGFADSIYHTTIREQKDYTIDFRTPNSEMMFNASRKKKKLIPGSAPFPAAFFPG</sequence>
<keyword evidence="1" id="KW-1133">Transmembrane helix</keyword>
<dbReference type="AlphaFoldDB" id="A0A1K1PJ45"/>
<evidence type="ECO:0000256" key="1">
    <source>
        <dbReference type="SAM" id="Phobius"/>
    </source>
</evidence>
<dbReference type="RefSeq" id="WP_072317043.1">
    <property type="nucleotide sequence ID" value="NZ_FPJE01000008.1"/>
</dbReference>
<keyword evidence="1" id="KW-0812">Transmembrane</keyword>
<proteinExistence type="predicted"/>
<dbReference type="Proteomes" id="UP000182248">
    <property type="component" value="Unassembled WGS sequence"/>
</dbReference>
<feature type="transmembrane region" description="Helical" evidence="1">
    <location>
        <begin position="93"/>
        <end position="112"/>
    </location>
</feature>
<organism evidence="2 3">
    <name type="scientific">Sinomicrobium oceani</name>
    <dbReference type="NCBI Taxonomy" id="1150368"/>
    <lineage>
        <taxon>Bacteria</taxon>
        <taxon>Pseudomonadati</taxon>
        <taxon>Bacteroidota</taxon>
        <taxon>Flavobacteriia</taxon>
        <taxon>Flavobacteriales</taxon>
        <taxon>Flavobacteriaceae</taxon>
        <taxon>Sinomicrobium</taxon>
    </lineage>
</organism>
<keyword evidence="3" id="KW-1185">Reference proteome</keyword>
<name>A0A1K1PJ45_9FLAO</name>
<evidence type="ECO:0000313" key="3">
    <source>
        <dbReference type="Proteomes" id="UP000182248"/>
    </source>
</evidence>
<evidence type="ECO:0000313" key="2">
    <source>
        <dbReference type="EMBL" id="SFW47453.1"/>
    </source>
</evidence>
<protein>
    <submittedName>
        <fullName evidence="2">Uncharacterized protein</fullName>
    </submittedName>
</protein>
<reference evidence="2 3" key="1">
    <citation type="submission" date="2016-11" db="EMBL/GenBank/DDBJ databases">
        <authorList>
            <person name="Jaros S."/>
            <person name="Januszkiewicz K."/>
            <person name="Wedrychowicz H."/>
        </authorList>
    </citation>
    <scope>NUCLEOTIDE SEQUENCE [LARGE SCALE GENOMIC DNA]</scope>
    <source>
        <strain evidence="2 3">CGMCC 1.12145</strain>
    </source>
</reference>
<dbReference type="STRING" id="1150368.SAMN02927921_01812"/>
<gene>
    <name evidence="2" type="ORF">SAMN02927921_01812</name>
</gene>
<keyword evidence="1" id="KW-0472">Membrane</keyword>
<dbReference type="EMBL" id="FPJE01000008">
    <property type="protein sequence ID" value="SFW47453.1"/>
    <property type="molecule type" value="Genomic_DNA"/>
</dbReference>
<dbReference type="OrthoDB" id="1377971at2"/>